<dbReference type="SUPFAM" id="SSF48371">
    <property type="entry name" value="ARM repeat"/>
    <property type="match status" value="1"/>
</dbReference>
<sequence length="224" mass="26788">MTTLQKQLFELQDLKYRDFHAKLLPGIDKETIIGIRIPILRKFAKDFEKSAKKDAFLQELPHVYYEENNLHMMLIAMIKDFNLCLDETKRFVPYINNWATCDLPIPKCFAKHKDELLSEIQEWIHATAPYTIRYGIGLLMRLYLDEDFKPEYLSRVTAIQSEEYYVNMMIAWYLATALAKQWDSTIPYLENHLLSDRVHKKTIQKAIESYRITEEQKRYLKKLR</sequence>
<dbReference type="Gene3D" id="1.25.10.90">
    <property type="match status" value="1"/>
</dbReference>
<dbReference type="InterPro" id="IPR016024">
    <property type="entry name" value="ARM-type_fold"/>
</dbReference>
<comment type="caution">
    <text evidence="1">The sequence shown here is derived from an EMBL/GenBank/DDBJ whole genome shotgun (WGS) entry which is preliminary data.</text>
</comment>
<dbReference type="Pfam" id="PF08713">
    <property type="entry name" value="DNA_alkylation"/>
    <property type="match status" value="1"/>
</dbReference>
<keyword evidence="2" id="KW-1185">Reference proteome</keyword>
<reference evidence="1 2" key="1">
    <citation type="submission" date="2020-08" db="EMBL/GenBank/DDBJ databases">
        <title>Genome public.</title>
        <authorList>
            <person name="Liu C."/>
            <person name="Sun Q."/>
        </authorList>
    </citation>
    <scope>NUCLEOTIDE SEQUENCE [LARGE SCALE GENOMIC DNA]</scope>
    <source>
        <strain evidence="1 2">BX3</strain>
    </source>
</reference>
<dbReference type="PANTHER" id="PTHR34070">
    <property type="entry name" value="ARMADILLO-TYPE FOLD"/>
    <property type="match status" value="1"/>
</dbReference>
<dbReference type="PANTHER" id="PTHR34070:SF1">
    <property type="entry name" value="DNA ALKYLATION REPAIR PROTEIN"/>
    <property type="match status" value="1"/>
</dbReference>
<accession>A0ABR7MX25</accession>
<dbReference type="InterPro" id="IPR014825">
    <property type="entry name" value="DNA_alkylation"/>
</dbReference>
<gene>
    <name evidence="1" type="ORF">H8700_11680</name>
</gene>
<proteinExistence type="predicted"/>
<name>A0ABR7MX25_9FIRM</name>
<protein>
    <submittedName>
        <fullName evidence="1">DNA alkylation repair protein</fullName>
    </submittedName>
</protein>
<dbReference type="CDD" id="cd06561">
    <property type="entry name" value="AlkD_like"/>
    <property type="match status" value="1"/>
</dbReference>
<evidence type="ECO:0000313" key="2">
    <source>
        <dbReference type="Proteomes" id="UP000637513"/>
    </source>
</evidence>
<evidence type="ECO:0000313" key="1">
    <source>
        <dbReference type="EMBL" id="MBC8558355.1"/>
    </source>
</evidence>
<dbReference type="Proteomes" id="UP000637513">
    <property type="component" value="Unassembled WGS sequence"/>
</dbReference>
<dbReference type="RefSeq" id="WP_249305749.1">
    <property type="nucleotide sequence ID" value="NZ_JACRSW010000040.1"/>
</dbReference>
<dbReference type="EMBL" id="JACRSW010000040">
    <property type="protein sequence ID" value="MBC8558355.1"/>
    <property type="molecule type" value="Genomic_DNA"/>
</dbReference>
<organism evidence="1 2">
    <name type="scientific">Jutongia hominis</name>
    <dbReference type="NCBI Taxonomy" id="2763664"/>
    <lineage>
        <taxon>Bacteria</taxon>
        <taxon>Bacillati</taxon>
        <taxon>Bacillota</taxon>
        <taxon>Clostridia</taxon>
        <taxon>Lachnospirales</taxon>
        <taxon>Lachnospiraceae</taxon>
        <taxon>Jutongia</taxon>
    </lineage>
</organism>